<dbReference type="PANTHER" id="PTHR40045:SF1">
    <property type="entry name" value="YQCI_YCGG FAMILY PROTEIN"/>
    <property type="match status" value="1"/>
</dbReference>
<evidence type="ECO:0008006" key="3">
    <source>
        <dbReference type="Google" id="ProtNLM"/>
    </source>
</evidence>
<name>W1S606_9GAMM</name>
<organism evidence="1 2">
    <name type="scientific">Marinomonas profundimaris</name>
    <dbReference type="NCBI Taxonomy" id="1208321"/>
    <lineage>
        <taxon>Bacteria</taxon>
        <taxon>Pseudomonadati</taxon>
        <taxon>Pseudomonadota</taxon>
        <taxon>Gammaproteobacteria</taxon>
        <taxon>Oceanospirillales</taxon>
        <taxon>Oceanospirillaceae</taxon>
        <taxon>Marinomonas</taxon>
    </lineage>
</organism>
<reference evidence="1 2" key="1">
    <citation type="journal article" date="2014" name="Genome Announc.">
        <title>Draft Genome Sequence of Marinomonas sp. Strain D104, a Polycyclic Aromatic Hydrocarbon-Degrading Bacterium from the Deep-Sea Sediment of the Arctic Ocean.</title>
        <authorList>
            <person name="Dong C."/>
            <person name="Bai X."/>
            <person name="Lai Q."/>
            <person name="Xie Y."/>
            <person name="Chen X."/>
            <person name="Shao Z."/>
        </authorList>
    </citation>
    <scope>NUCLEOTIDE SEQUENCE [LARGE SCALE GENOMIC DNA]</scope>
    <source>
        <strain evidence="1 2">D104</strain>
    </source>
</reference>
<dbReference type="Pfam" id="PF08892">
    <property type="entry name" value="YqcI_YcgG"/>
    <property type="match status" value="1"/>
</dbReference>
<comment type="caution">
    <text evidence="1">The sequence shown here is derived from an EMBL/GenBank/DDBJ whole genome shotgun (WGS) entry which is preliminary data.</text>
</comment>
<keyword evidence="2" id="KW-1185">Reference proteome</keyword>
<dbReference type="eggNOG" id="COG3403">
    <property type="taxonomic scope" value="Bacteria"/>
</dbReference>
<gene>
    <name evidence="1" type="ORF">D104_01960</name>
</gene>
<dbReference type="Proteomes" id="UP000018857">
    <property type="component" value="Unassembled WGS sequence"/>
</dbReference>
<dbReference type="EMBL" id="AYOZ01000001">
    <property type="protein sequence ID" value="ETI62533.1"/>
    <property type="molecule type" value="Genomic_DNA"/>
</dbReference>
<dbReference type="InterPro" id="IPR014988">
    <property type="entry name" value="Uncharacterised_YqcI/YcgG"/>
</dbReference>
<dbReference type="PATRIC" id="fig|1208321.3.peg.401"/>
<dbReference type="STRING" id="1208321.D104_01960"/>
<protein>
    <recommendedName>
        <fullName evidence="3">YqcI/YcgG family protein</fullName>
    </recommendedName>
</protein>
<accession>W1S606</accession>
<dbReference type="PANTHER" id="PTHR40045">
    <property type="entry name" value="YCGG FAMILY PROTEIN"/>
    <property type="match status" value="1"/>
</dbReference>
<evidence type="ECO:0000313" key="2">
    <source>
        <dbReference type="Proteomes" id="UP000018857"/>
    </source>
</evidence>
<dbReference type="RefSeq" id="WP_024022615.1">
    <property type="nucleotide sequence ID" value="NZ_AYOZ01000001.1"/>
</dbReference>
<evidence type="ECO:0000313" key="1">
    <source>
        <dbReference type="EMBL" id="ETI62533.1"/>
    </source>
</evidence>
<proteinExistence type="predicted"/>
<dbReference type="OrthoDB" id="112290at2"/>
<dbReference type="AlphaFoldDB" id="W1S606"/>
<sequence>MLSNGKVVIQSDLRNLTRDHISTYRVDDWRIEAFSNIISCLESQDFPCLFGRNALRKESLRFAFIGEHNSVNELTSVMTEFTKSIADTNITDRLYSPMLIIFKRADFQGLKEEHEFAWQRIQELHDNDTAPWPASVPSEVEDSAWSFCYGGVEFFINVSCPSHVQLKSRNLGNHVVFVINPREHFDLLASHKNTKGIKIREKIRKRVFDYNKGHVSKELGFYGDSDNLEWKQYVLSESDSKPASRCPLHMKKEGGLA</sequence>